<evidence type="ECO:0000313" key="3">
    <source>
        <dbReference type="Proteomes" id="UP000611554"/>
    </source>
</evidence>
<protein>
    <submittedName>
        <fullName evidence="2">Uncharacterized protein</fullName>
    </submittedName>
</protein>
<organism evidence="2 3">
    <name type="scientific">Streptosporangium pseudovulgare</name>
    <dbReference type="NCBI Taxonomy" id="35765"/>
    <lineage>
        <taxon>Bacteria</taxon>
        <taxon>Bacillati</taxon>
        <taxon>Actinomycetota</taxon>
        <taxon>Actinomycetes</taxon>
        <taxon>Streptosporangiales</taxon>
        <taxon>Streptosporangiaceae</taxon>
        <taxon>Streptosporangium</taxon>
    </lineage>
</organism>
<name>A0ABQ2R4P7_9ACTN</name>
<comment type="caution">
    <text evidence="2">The sequence shown here is derived from an EMBL/GenBank/DDBJ whole genome shotgun (WGS) entry which is preliminary data.</text>
</comment>
<dbReference type="Proteomes" id="UP000611554">
    <property type="component" value="Unassembled WGS sequence"/>
</dbReference>
<accession>A0ABQ2R4P7</accession>
<gene>
    <name evidence="2" type="ORF">GCM10010140_49780</name>
</gene>
<keyword evidence="3" id="KW-1185">Reference proteome</keyword>
<sequence>MPARTPAAHAGTEPKRMDMPFRIVWAMVGLMTRSRRSTAGGSVAAVAVMGLVLLSLLLAGSPGAWNGGEPAHRAGLSSGPAWGAGTWDDAPPGLPPQAAGAREHHVLSLWPSRGERQQDAAHLALLPSPGPDADLIRDPQQFAHRIAGSRSPPARVSSI</sequence>
<evidence type="ECO:0000256" key="1">
    <source>
        <dbReference type="SAM" id="MobiDB-lite"/>
    </source>
</evidence>
<proteinExistence type="predicted"/>
<feature type="region of interest" description="Disordered" evidence="1">
    <location>
        <begin position="70"/>
        <end position="103"/>
    </location>
</feature>
<reference evidence="3" key="1">
    <citation type="journal article" date="2019" name="Int. J. Syst. Evol. Microbiol.">
        <title>The Global Catalogue of Microorganisms (GCM) 10K type strain sequencing project: providing services to taxonomists for standard genome sequencing and annotation.</title>
        <authorList>
            <consortium name="The Broad Institute Genomics Platform"/>
            <consortium name="The Broad Institute Genome Sequencing Center for Infectious Disease"/>
            <person name="Wu L."/>
            <person name="Ma J."/>
        </authorList>
    </citation>
    <scope>NUCLEOTIDE SEQUENCE [LARGE SCALE GENOMIC DNA]</scope>
    <source>
        <strain evidence="3">JCM 3115</strain>
    </source>
</reference>
<dbReference type="EMBL" id="BMQJ01000013">
    <property type="protein sequence ID" value="GGQ13692.1"/>
    <property type="molecule type" value="Genomic_DNA"/>
</dbReference>
<evidence type="ECO:0000313" key="2">
    <source>
        <dbReference type="EMBL" id="GGQ13692.1"/>
    </source>
</evidence>